<dbReference type="Proteomes" id="UP000824231">
    <property type="component" value="Unassembled WGS sequence"/>
</dbReference>
<feature type="region of interest" description="Disordered" evidence="1">
    <location>
        <begin position="140"/>
        <end position="187"/>
    </location>
</feature>
<evidence type="ECO:0000256" key="1">
    <source>
        <dbReference type="SAM" id="MobiDB-lite"/>
    </source>
</evidence>
<reference evidence="2" key="1">
    <citation type="journal article" date="2021" name="PeerJ">
        <title>Extensive microbial diversity within the chicken gut microbiome revealed by metagenomics and culture.</title>
        <authorList>
            <person name="Gilroy R."/>
            <person name="Ravi A."/>
            <person name="Getino M."/>
            <person name="Pursley I."/>
            <person name="Horton D.L."/>
            <person name="Alikhan N.F."/>
            <person name="Baker D."/>
            <person name="Gharbi K."/>
            <person name="Hall N."/>
            <person name="Watson M."/>
            <person name="Adriaenssens E.M."/>
            <person name="Foster-Nyarko E."/>
            <person name="Jarju S."/>
            <person name="Secka A."/>
            <person name="Antonio M."/>
            <person name="Oren A."/>
            <person name="Chaudhuri R.R."/>
            <person name="La Ragione R."/>
            <person name="Hildebrand F."/>
            <person name="Pallen M.J."/>
        </authorList>
    </citation>
    <scope>NUCLEOTIDE SEQUENCE</scope>
    <source>
        <strain evidence="2">ChiSxjej3B15-572</strain>
    </source>
</reference>
<accession>A0A9D1VIX5</accession>
<feature type="compositionally biased region" description="Basic and acidic residues" evidence="1">
    <location>
        <begin position="142"/>
        <end position="168"/>
    </location>
</feature>
<dbReference type="EMBL" id="DXFH01000032">
    <property type="protein sequence ID" value="HIX36241.1"/>
    <property type="molecule type" value="Genomic_DNA"/>
</dbReference>
<name>A0A9D1VIX5_9LACO</name>
<feature type="compositionally biased region" description="Basic and acidic residues" evidence="1">
    <location>
        <begin position="176"/>
        <end position="187"/>
    </location>
</feature>
<evidence type="ECO:0000313" key="2">
    <source>
        <dbReference type="EMBL" id="HIX36241.1"/>
    </source>
</evidence>
<evidence type="ECO:0000313" key="3">
    <source>
        <dbReference type="Proteomes" id="UP000824231"/>
    </source>
</evidence>
<protein>
    <submittedName>
        <fullName evidence="2">DUF536 domain-containing protein</fullName>
    </submittedName>
</protein>
<comment type="caution">
    <text evidence="2">The sequence shown here is derived from an EMBL/GenBank/DDBJ whole genome shotgun (WGS) entry which is preliminary data.</text>
</comment>
<dbReference type="AlphaFoldDB" id="A0A9D1VIX5"/>
<organism evidence="2 3">
    <name type="scientific">Candidatus Limosilactobacillus merdigallinarum</name>
    <dbReference type="NCBI Taxonomy" id="2838652"/>
    <lineage>
        <taxon>Bacteria</taxon>
        <taxon>Bacillati</taxon>
        <taxon>Bacillota</taxon>
        <taxon>Bacilli</taxon>
        <taxon>Lactobacillales</taxon>
        <taxon>Lactobacillaceae</taxon>
        <taxon>Limosilactobacillus</taxon>
    </lineage>
</organism>
<reference evidence="2" key="2">
    <citation type="submission" date="2021-04" db="EMBL/GenBank/DDBJ databases">
        <authorList>
            <person name="Gilroy R."/>
        </authorList>
    </citation>
    <scope>NUCLEOTIDE SEQUENCE</scope>
    <source>
        <strain evidence="2">ChiSxjej3B15-572</strain>
    </source>
</reference>
<proteinExistence type="predicted"/>
<sequence length="187" mass="21498">MASKRYTIKDLADELGVTKPGIRKLLTDSFRKQYTETTGNKILINNAGARIIRKHFENSKPKTEQKPLSETKNGYQKQMEAVSDSPANAVISAKDETIKLLKEQLKAKDDQLANMQKLMDQNQQLLLHTQEENKHLLALNTSDKDNKVQSVHDGEYHEAPKAADKDNEQQDQTVRSNEEKKPWWKLW</sequence>
<gene>
    <name evidence="2" type="ORF">H9856_07740</name>
</gene>